<dbReference type="PANTHER" id="PTHR10655:SF17">
    <property type="entry name" value="LYSOPHOSPHOLIPASE-LIKE PROTEIN 1"/>
    <property type="match status" value="1"/>
</dbReference>
<dbReference type="Gene3D" id="3.40.50.1820">
    <property type="entry name" value="alpha/beta hydrolase"/>
    <property type="match status" value="1"/>
</dbReference>
<evidence type="ECO:0000256" key="2">
    <source>
        <dbReference type="ARBA" id="ARBA00022801"/>
    </source>
</evidence>
<dbReference type="GO" id="GO:0016787">
    <property type="term" value="F:hydrolase activity"/>
    <property type="evidence" value="ECO:0007669"/>
    <property type="project" value="UniProtKB-KW"/>
</dbReference>
<dbReference type="SUPFAM" id="SSF53474">
    <property type="entry name" value="alpha/beta-Hydrolases"/>
    <property type="match status" value="1"/>
</dbReference>
<dbReference type="EMBL" id="CP061169">
    <property type="protein sequence ID" value="QPZ37580.1"/>
    <property type="molecule type" value="Genomic_DNA"/>
</dbReference>
<dbReference type="RefSeq" id="WP_166990775.1">
    <property type="nucleotide sequence ID" value="NZ_CP061169.1"/>
</dbReference>
<dbReference type="InterPro" id="IPR029058">
    <property type="entry name" value="AB_hydrolase_fold"/>
</dbReference>
<dbReference type="Pfam" id="PF02230">
    <property type="entry name" value="Abhydrolase_2"/>
    <property type="match status" value="1"/>
</dbReference>
<proteinExistence type="inferred from homology"/>
<protein>
    <submittedName>
        <fullName evidence="4">Dienelactone hydrolase family protein</fullName>
    </submittedName>
</protein>
<comment type="similarity">
    <text evidence="1">Belongs to the AB hydrolase superfamily. AB hydrolase 2 family.</text>
</comment>
<dbReference type="InterPro" id="IPR050565">
    <property type="entry name" value="LYPA1-2/EST-like"/>
</dbReference>
<sequence length="217" mass="23253">MSTESASTTIDPDAVMWSASESDRQGRPLLVLMHGYGSHEGDLFGLAPSLPLEPVIASLRAPHAAPWPLDGWSWFTAGTDDGPRRDHVNDSADAVIAWLDSLTVTPTSVGLLGFSQGGAMVAQLMRRDPKRFAYGLVMSGFITPGEEPGDAELAESKPPIFWGRGTGDEVIAESAIVRTTDWLPTHSTLSGRIYEGLGHGINQQGVADARAFIERNL</sequence>
<name>A0ABX6YFX2_9MICO</name>
<dbReference type="InterPro" id="IPR003140">
    <property type="entry name" value="PLipase/COase/thioEstase"/>
</dbReference>
<keyword evidence="2 4" id="KW-0378">Hydrolase</keyword>
<evidence type="ECO:0000313" key="4">
    <source>
        <dbReference type="EMBL" id="QPZ37580.1"/>
    </source>
</evidence>
<evidence type="ECO:0000256" key="1">
    <source>
        <dbReference type="ARBA" id="ARBA00006499"/>
    </source>
</evidence>
<reference evidence="4 5" key="1">
    <citation type="submission" date="2020-12" db="EMBL/GenBank/DDBJ databases">
        <title>Microbacterium sp. HY060.</title>
        <authorList>
            <person name="Zhou J."/>
        </authorList>
    </citation>
    <scope>NUCLEOTIDE SEQUENCE [LARGE SCALE GENOMIC DNA]</scope>
    <source>
        <strain evidence="4 5">HY60</strain>
    </source>
</reference>
<dbReference type="Proteomes" id="UP000662814">
    <property type="component" value="Chromosome"/>
</dbReference>
<accession>A0ABX6YFX2</accession>
<organism evidence="4 5">
    <name type="scientific">Paramicrobacterium chengjingii</name>
    <dbReference type="NCBI Taxonomy" id="2769067"/>
    <lineage>
        <taxon>Bacteria</taxon>
        <taxon>Bacillati</taxon>
        <taxon>Actinomycetota</taxon>
        <taxon>Actinomycetes</taxon>
        <taxon>Micrococcales</taxon>
        <taxon>Microbacteriaceae</taxon>
        <taxon>Paramicrobacterium</taxon>
    </lineage>
</organism>
<evidence type="ECO:0000259" key="3">
    <source>
        <dbReference type="Pfam" id="PF02230"/>
    </source>
</evidence>
<keyword evidence="5" id="KW-1185">Reference proteome</keyword>
<dbReference type="PANTHER" id="PTHR10655">
    <property type="entry name" value="LYSOPHOSPHOLIPASE-RELATED"/>
    <property type="match status" value="1"/>
</dbReference>
<gene>
    <name evidence="4" type="ORF">HCR76_12165</name>
</gene>
<feature type="domain" description="Phospholipase/carboxylesterase/thioesterase" evidence="3">
    <location>
        <begin position="22"/>
        <end position="215"/>
    </location>
</feature>
<evidence type="ECO:0000313" key="5">
    <source>
        <dbReference type="Proteomes" id="UP000662814"/>
    </source>
</evidence>